<feature type="transmembrane region" description="Helical" evidence="1">
    <location>
        <begin position="198"/>
        <end position="214"/>
    </location>
</feature>
<feature type="transmembrane region" description="Helical" evidence="1">
    <location>
        <begin position="80"/>
        <end position="101"/>
    </location>
</feature>
<feature type="transmembrane region" description="Helical" evidence="1">
    <location>
        <begin position="145"/>
        <end position="168"/>
    </location>
</feature>
<evidence type="ECO:0000256" key="1">
    <source>
        <dbReference type="SAM" id="Phobius"/>
    </source>
</evidence>
<reference evidence="2" key="1">
    <citation type="submission" date="2022-08" db="EMBL/GenBank/DDBJ databases">
        <title>Nisaea acidiphila sp. nov., isolated from a marine algal debris and emended description of the genus Nisaea Urios et al. 2008.</title>
        <authorList>
            <person name="Kwon K."/>
        </authorList>
    </citation>
    <scope>NUCLEOTIDE SEQUENCE</scope>
    <source>
        <strain evidence="2">MEBiC11861</strain>
    </source>
</reference>
<feature type="transmembrane region" description="Helical" evidence="1">
    <location>
        <begin position="21"/>
        <end position="43"/>
    </location>
</feature>
<name>A0A9J7AUP9_9PROT</name>
<evidence type="ECO:0000313" key="3">
    <source>
        <dbReference type="Proteomes" id="UP001060336"/>
    </source>
</evidence>
<sequence length="241" mass="25551">MRERGTIEAQGPVRRVAFFEGVRHGLAVPSIVVFATMLGFGSLAHANGFSALEALLATALIWAMPGQVAMADLKASGADLFVILLAVSMASVRFFPMATILVGTFRTEARHPAARLLLAHLMSASTWPMGMAAAQRMPAASALVYYWPVGTLCITAGCIGTVAGYWLSADMPEIVRLTLVFLNVVFLALLFALNRDRLVILAVAAGAVLGPPLHALEPNYGVVLTGLIGGTFAYAILGRRR</sequence>
<keyword evidence="1" id="KW-0472">Membrane</keyword>
<proteinExistence type="predicted"/>
<dbReference type="InterPro" id="IPR011606">
    <property type="entry name" value="Brnchd-chn_aa_trnsp_permease"/>
</dbReference>
<organism evidence="2 3">
    <name type="scientific">Nisaea acidiphila</name>
    <dbReference type="NCBI Taxonomy" id="1862145"/>
    <lineage>
        <taxon>Bacteria</taxon>
        <taxon>Pseudomonadati</taxon>
        <taxon>Pseudomonadota</taxon>
        <taxon>Alphaproteobacteria</taxon>
        <taxon>Rhodospirillales</taxon>
        <taxon>Thalassobaculaceae</taxon>
        <taxon>Nisaea</taxon>
    </lineage>
</organism>
<feature type="transmembrane region" description="Helical" evidence="1">
    <location>
        <begin position="220"/>
        <end position="237"/>
    </location>
</feature>
<dbReference type="EMBL" id="CP102480">
    <property type="protein sequence ID" value="UUX51056.1"/>
    <property type="molecule type" value="Genomic_DNA"/>
</dbReference>
<keyword evidence="3" id="KW-1185">Reference proteome</keyword>
<evidence type="ECO:0000313" key="2">
    <source>
        <dbReference type="EMBL" id="UUX51056.1"/>
    </source>
</evidence>
<feature type="transmembrane region" description="Helical" evidence="1">
    <location>
        <begin position="174"/>
        <end position="193"/>
    </location>
</feature>
<keyword evidence="1" id="KW-1133">Transmembrane helix</keyword>
<dbReference type="AlphaFoldDB" id="A0A9J7AUP9"/>
<dbReference type="Pfam" id="PF03591">
    <property type="entry name" value="AzlC"/>
    <property type="match status" value="1"/>
</dbReference>
<accession>A0A9J7AUP9</accession>
<keyword evidence="1" id="KW-0812">Transmembrane</keyword>
<dbReference type="Proteomes" id="UP001060336">
    <property type="component" value="Chromosome"/>
</dbReference>
<dbReference type="KEGG" id="naci:NUH88_05030"/>
<gene>
    <name evidence="2" type="ORF">NUH88_05030</name>
</gene>
<protein>
    <submittedName>
        <fullName evidence="2">AzlC family ABC transporter permease</fullName>
    </submittedName>
</protein>
<dbReference type="RefSeq" id="WP_257770332.1">
    <property type="nucleotide sequence ID" value="NZ_CP102480.1"/>
</dbReference>